<name>A0AAV5T2Y8_9BILA</name>
<evidence type="ECO:0000313" key="2">
    <source>
        <dbReference type="Proteomes" id="UP001432027"/>
    </source>
</evidence>
<organism evidence="1 2">
    <name type="scientific">Pristionchus entomophagus</name>
    <dbReference type="NCBI Taxonomy" id="358040"/>
    <lineage>
        <taxon>Eukaryota</taxon>
        <taxon>Metazoa</taxon>
        <taxon>Ecdysozoa</taxon>
        <taxon>Nematoda</taxon>
        <taxon>Chromadorea</taxon>
        <taxon>Rhabditida</taxon>
        <taxon>Rhabditina</taxon>
        <taxon>Diplogasteromorpha</taxon>
        <taxon>Diplogasteroidea</taxon>
        <taxon>Neodiplogasteridae</taxon>
        <taxon>Pristionchus</taxon>
    </lineage>
</organism>
<dbReference type="AlphaFoldDB" id="A0AAV5T2Y8"/>
<dbReference type="EMBL" id="BTSX01000003">
    <property type="protein sequence ID" value="GMS88907.1"/>
    <property type="molecule type" value="Genomic_DNA"/>
</dbReference>
<keyword evidence="2" id="KW-1185">Reference proteome</keyword>
<proteinExistence type="predicted"/>
<feature type="non-terminal residue" evidence="1">
    <location>
        <position position="1"/>
    </location>
</feature>
<gene>
    <name evidence="1" type="ORF">PENTCL1PPCAC_11082</name>
</gene>
<evidence type="ECO:0000313" key="1">
    <source>
        <dbReference type="EMBL" id="GMS88907.1"/>
    </source>
</evidence>
<comment type="caution">
    <text evidence="1">The sequence shown here is derived from an EMBL/GenBank/DDBJ whole genome shotgun (WGS) entry which is preliminary data.</text>
</comment>
<protein>
    <submittedName>
        <fullName evidence="1">Uncharacterized protein</fullName>
    </submittedName>
</protein>
<accession>A0AAV5T2Y8</accession>
<reference evidence="1" key="1">
    <citation type="submission" date="2023-10" db="EMBL/GenBank/DDBJ databases">
        <title>Genome assembly of Pristionchus species.</title>
        <authorList>
            <person name="Yoshida K."/>
            <person name="Sommer R.J."/>
        </authorList>
    </citation>
    <scope>NUCLEOTIDE SEQUENCE</scope>
    <source>
        <strain evidence="1">RS0144</strain>
    </source>
</reference>
<dbReference type="Proteomes" id="UP001432027">
    <property type="component" value="Unassembled WGS sequence"/>
</dbReference>
<sequence>NFSERHSLFLFSRHFVVCFTATSNQRTVYTHCEHIVFYQCALNITRMTNGNRFDERALRRALEREEAMLLKNMDNRNDGKCVFCRSSGDFIKLAEKECGIEKNNNSSLQKSS</sequence>